<dbReference type="SUPFAM" id="SSF54001">
    <property type="entry name" value="Cysteine proteinases"/>
    <property type="match status" value="1"/>
</dbReference>
<feature type="domain" description="NlpC/P60" evidence="5">
    <location>
        <begin position="1"/>
        <end position="141"/>
    </location>
</feature>
<dbReference type="EMBL" id="CABFLZ010000049">
    <property type="protein sequence ID" value="VTY10194.1"/>
    <property type="molecule type" value="Genomic_DNA"/>
</dbReference>
<dbReference type="EC" id="3.4.-.-" evidence="6"/>
<keyword evidence="4" id="KW-0788">Thiol protease</keyword>
<dbReference type="Pfam" id="PF00877">
    <property type="entry name" value="NLPC_P60"/>
    <property type="match status" value="1"/>
</dbReference>
<dbReference type="InterPro" id="IPR000064">
    <property type="entry name" value="NLP_P60_dom"/>
</dbReference>
<dbReference type="AlphaFoldDB" id="A0A9X9QZU8"/>
<evidence type="ECO:0000256" key="2">
    <source>
        <dbReference type="ARBA" id="ARBA00022670"/>
    </source>
</evidence>
<dbReference type="PROSITE" id="PS51935">
    <property type="entry name" value="NLPC_P60"/>
    <property type="match status" value="1"/>
</dbReference>
<evidence type="ECO:0000259" key="5">
    <source>
        <dbReference type="PROSITE" id="PS51935"/>
    </source>
</evidence>
<evidence type="ECO:0000256" key="3">
    <source>
        <dbReference type="ARBA" id="ARBA00022801"/>
    </source>
</evidence>
<name>A0A9X9QZU8_NEISU</name>
<evidence type="ECO:0000313" key="6">
    <source>
        <dbReference type="EMBL" id="VTY10194.1"/>
    </source>
</evidence>
<organism evidence="6 7">
    <name type="scientific">Neisseria subflava</name>
    <dbReference type="NCBI Taxonomy" id="28449"/>
    <lineage>
        <taxon>Bacteria</taxon>
        <taxon>Pseudomonadati</taxon>
        <taxon>Pseudomonadota</taxon>
        <taxon>Betaproteobacteria</taxon>
        <taxon>Neisseriales</taxon>
        <taxon>Neisseriaceae</taxon>
        <taxon>Neisseria</taxon>
    </lineage>
</organism>
<dbReference type="Proteomes" id="UP000626795">
    <property type="component" value="Unassembled WGS sequence"/>
</dbReference>
<gene>
    <name evidence="6" type="primary">mepS</name>
    <name evidence="6" type="ORF">ONOEEDHL_01171</name>
</gene>
<comment type="similarity">
    <text evidence="1">Belongs to the peptidase C40 family.</text>
</comment>
<evidence type="ECO:0000256" key="4">
    <source>
        <dbReference type="ARBA" id="ARBA00022807"/>
    </source>
</evidence>
<sequence length="141" mass="16052">MDLRKRIVEEAYSWLGTPYHHQAMVKGAGVDCAMILVAIYREAGLLPADFDPRPYPQDWHLHRDEERYLGWVLKVCHETDTPQPGDVAVWKFGRTFSHGAVYVGDNKIIHSYIGRGVVLDELDQAELSGRPIKFFTLGAKE</sequence>
<dbReference type="GO" id="GO:0006508">
    <property type="term" value="P:proteolysis"/>
    <property type="evidence" value="ECO:0007669"/>
    <property type="project" value="UniProtKB-KW"/>
</dbReference>
<proteinExistence type="inferred from homology"/>
<reference evidence="6" key="1">
    <citation type="submission" date="2019-05" db="EMBL/GenBank/DDBJ databases">
        <authorList>
            <person name="Hibberd M."/>
        </authorList>
    </citation>
    <scope>NUCLEOTIDE SEQUENCE</scope>
    <source>
        <strain evidence="6">Neisseria_subflava_BgEED23</strain>
    </source>
</reference>
<protein>
    <submittedName>
        <fullName evidence="6">Murein DD-endopeptidase MepS/Murein LD-carboxypeptidase</fullName>
        <ecNumber evidence="6">3.4.-.-</ecNumber>
    </submittedName>
</protein>
<dbReference type="Gene3D" id="3.90.1720.10">
    <property type="entry name" value="endopeptidase domain like (from Nostoc punctiforme)"/>
    <property type="match status" value="1"/>
</dbReference>
<accession>A0A9X9QZU8</accession>
<evidence type="ECO:0000313" key="7">
    <source>
        <dbReference type="Proteomes" id="UP000626795"/>
    </source>
</evidence>
<evidence type="ECO:0000256" key="1">
    <source>
        <dbReference type="ARBA" id="ARBA00007074"/>
    </source>
</evidence>
<dbReference type="InterPro" id="IPR038765">
    <property type="entry name" value="Papain-like_cys_pep_sf"/>
</dbReference>
<keyword evidence="2" id="KW-0645">Protease</keyword>
<comment type="caution">
    <text evidence="6">The sequence shown here is derived from an EMBL/GenBank/DDBJ whole genome shotgun (WGS) entry which is preliminary data.</text>
</comment>
<dbReference type="GO" id="GO:0008234">
    <property type="term" value="F:cysteine-type peptidase activity"/>
    <property type="evidence" value="ECO:0007669"/>
    <property type="project" value="UniProtKB-KW"/>
</dbReference>
<keyword evidence="3 6" id="KW-0378">Hydrolase</keyword>
<keyword evidence="7" id="KW-1185">Reference proteome</keyword>